<evidence type="ECO:0000256" key="3">
    <source>
        <dbReference type="ARBA" id="ARBA00023015"/>
    </source>
</evidence>
<evidence type="ECO:0000256" key="2">
    <source>
        <dbReference type="ARBA" id="ARBA00022833"/>
    </source>
</evidence>
<dbReference type="SMART" id="SM00066">
    <property type="entry name" value="GAL4"/>
    <property type="match status" value="1"/>
</dbReference>
<accession>A0A6J3LQI4</accession>
<evidence type="ECO:0000256" key="4">
    <source>
        <dbReference type="ARBA" id="ARBA00023163"/>
    </source>
</evidence>
<evidence type="ECO:0000259" key="8">
    <source>
        <dbReference type="PROSITE" id="PS50157"/>
    </source>
</evidence>
<dbReference type="CDD" id="cd00067">
    <property type="entry name" value="GAL4"/>
    <property type="match status" value="1"/>
</dbReference>
<keyword evidence="2" id="KW-0862">Zinc</keyword>
<reference evidence="10" key="2">
    <citation type="submission" date="2020-04" db="EMBL/GenBank/DDBJ databases">
        <authorList>
            <consortium name="NCBI Genome Project"/>
        </authorList>
    </citation>
    <scope>NUCLEOTIDE SEQUENCE</scope>
    <source>
        <strain evidence="10">CBS 342.82</strain>
    </source>
</reference>
<name>A0A6J3LQI4_9PEZI</name>
<keyword evidence="3" id="KW-0805">Transcription regulation</keyword>
<dbReference type="GeneID" id="54356831"/>
<dbReference type="RefSeq" id="XP_033455187.1">
    <property type="nucleotide sequence ID" value="XM_033599032.1"/>
</dbReference>
<gene>
    <name evidence="10" type="ORF">K489DRAFT_129253</name>
</gene>
<dbReference type="PROSITE" id="PS50157">
    <property type="entry name" value="ZINC_FINGER_C2H2_2"/>
    <property type="match status" value="1"/>
</dbReference>
<dbReference type="InterPro" id="IPR013087">
    <property type="entry name" value="Znf_C2H2_type"/>
</dbReference>
<proteinExistence type="predicted"/>
<dbReference type="GO" id="GO:0000981">
    <property type="term" value="F:DNA-binding transcription factor activity, RNA polymerase II-specific"/>
    <property type="evidence" value="ECO:0007669"/>
    <property type="project" value="InterPro"/>
</dbReference>
<dbReference type="Gene3D" id="4.10.240.10">
    <property type="entry name" value="Zn(2)-C6 fungal-type DNA-binding domain"/>
    <property type="match status" value="1"/>
</dbReference>
<evidence type="ECO:0000259" key="7">
    <source>
        <dbReference type="PROSITE" id="PS50048"/>
    </source>
</evidence>
<evidence type="ECO:0000256" key="6">
    <source>
        <dbReference type="PROSITE-ProRule" id="PRU00042"/>
    </source>
</evidence>
<dbReference type="Pfam" id="PF00172">
    <property type="entry name" value="Zn_clus"/>
    <property type="match status" value="1"/>
</dbReference>
<dbReference type="InterPro" id="IPR001138">
    <property type="entry name" value="Zn2Cys6_DnaBD"/>
</dbReference>
<organism evidence="10">
    <name type="scientific">Dissoconium aciculare CBS 342.82</name>
    <dbReference type="NCBI Taxonomy" id="1314786"/>
    <lineage>
        <taxon>Eukaryota</taxon>
        <taxon>Fungi</taxon>
        <taxon>Dikarya</taxon>
        <taxon>Ascomycota</taxon>
        <taxon>Pezizomycotina</taxon>
        <taxon>Dothideomycetes</taxon>
        <taxon>Dothideomycetidae</taxon>
        <taxon>Mycosphaerellales</taxon>
        <taxon>Dissoconiaceae</taxon>
        <taxon>Dissoconium</taxon>
    </lineage>
</organism>
<dbReference type="PANTHER" id="PTHR47660:SF3">
    <property type="entry name" value="FINGER DOMAIN PROTEIN, PUTATIVE (AFU_ORTHOLOGUE AFUA_4G03310)-RELATED"/>
    <property type="match status" value="1"/>
</dbReference>
<reference evidence="10" key="3">
    <citation type="submission" date="2025-08" db="UniProtKB">
        <authorList>
            <consortium name="RefSeq"/>
        </authorList>
    </citation>
    <scope>IDENTIFICATION</scope>
    <source>
        <strain evidence="10">CBS 342.82</strain>
    </source>
</reference>
<dbReference type="OrthoDB" id="5423818at2759"/>
<evidence type="ECO:0000313" key="9">
    <source>
        <dbReference type="Proteomes" id="UP000504637"/>
    </source>
</evidence>
<feature type="domain" description="Zn(2)-C6 fungal-type" evidence="7">
    <location>
        <begin position="44"/>
        <end position="74"/>
    </location>
</feature>
<feature type="domain" description="C2H2-type" evidence="8">
    <location>
        <begin position="9"/>
        <end position="39"/>
    </location>
</feature>
<dbReference type="Proteomes" id="UP000504637">
    <property type="component" value="Unplaced"/>
</dbReference>
<evidence type="ECO:0000256" key="1">
    <source>
        <dbReference type="ARBA" id="ARBA00022723"/>
    </source>
</evidence>
<dbReference type="InterPro" id="IPR036864">
    <property type="entry name" value="Zn2-C6_fun-type_DNA-bd_sf"/>
</dbReference>
<dbReference type="PANTHER" id="PTHR47660">
    <property type="entry name" value="TRANSCRIPTION FACTOR WITH C2H2 AND ZN(2)-CYS(6) DNA BINDING DOMAIN (EUROFUNG)-RELATED-RELATED"/>
    <property type="match status" value="1"/>
</dbReference>
<keyword evidence="5" id="KW-0539">Nucleus</keyword>
<evidence type="ECO:0000256" key="5">
    <source>
        <dbReference type="ARBA" id="ARBA00023242"/>
    </source>
</evidence>
<evidence type="ECO:0000313" key="10">
    <source>
        <dbReference type="RefSeq" id="XP_033455187.1"/>
    </source>
</evidence>
<dbReference type="GO" id="GO:0008270">
    <property type="term" value="F:zinc ion binding"/>
    <property type="evidence" value="ECO:0007669"/>
    <property type="project" value="UniProtKB-KW"/>
</dbReference>
<keyword evidence="4" id="KW-0804">Transcription</keyword>
<reference evidence="10" key="1">
    <citation type="submission" date="2020-01" db="EMBL/GenBank/DDBJ databases">
        <authorList>
            <consortium name="DOE Joint Genome Institute"/>
            <person name="Haridas S."/>
            <person name="Albert R."/>
            <person name="Binder M."/>
            <person name="Bloem J."/>
            <person name="Labutti K."/>
            <person name="Salamov A."/>
            <person name="Andreopoulos B."/>
            <person name="Baker S.E."/>
            <person name="Barry K."/>
            <person name="Bills G."/>
            <person name="Bluhm B.H."/>
            <person name="Cannon C."/>
            <person name="Castanera R."/>
            <person name="Culley D.E."/>
            <person name="Daum C."/>
            <person name="Ezra D."/>
            <person name="Gonzalez J.B."/>
            <person name="Henrissat B."/>
            <person name="Kuo A."/>
            <person name="Liang C."/>
            <person name="Lipzen A."/>
            <person name="Lutzoni F."/>
            <person name="Magnuson J."/>
            <person name="Mondo S."/>
            <person name="Nolan M."/>
            <person name="Ohm R."/>
            <person name="Pangilinan J."/>
            <person name="Park H.-J."/>
            <person name="Ramirez L."/>
            <person name="Alfaro M."/>
            <person name="Sun H."/>
            <person name="Tritt A."/>
            <person name="Yoshinaga Y."/>
            <person name="Zwiers L.-H."/>
            <person name="Turgeon B.G."/>
            <person name="Goodwin S.B."/>
            <person name="Spatafora J.W."/>
            <person name="Crous P.W."/>
            <person name="Grigoriev I.V."/>
        </authorList>
    </citation>
    <scope>NUCLEOTIDE SEQUENCE</scope>
    <source>
        <strain evidence="10">CBS 342.82</strain>
    </source>
</reference>
<sequence length="515" mass="57848">MSVDAQPIHWCELCNKPFTKQSALKRHRYYCRSRAGTSSTRLRSCISCARGKTGCDQKQPQCSRCVSKGIACHYPTVRAIAKQSSKPTRDGRNFVSMPTPEAETQALSGWNLNGDLDMLLDDPSFLLAPHVSDVVTNYAPLEFFNVPDYLDLQPENVCMPPNVPINVASSLSSREHSHHVWNSSRLNLKVDGERQSLDPFAHGMPRAPPTTVRVLVGRPKLSPASQRVGELILHTLKSYPRMLRSDDIPPFIHSSFVSLNDQNSDFEPLTNCIGLIHMISAKSTRKLLWQNVRNECERFQANYRNVSKWKTLAAMQALFLYTLIRLDEGETEYNNLDNLLVQTIIILSQRISNNNTPCPADCIACQKGSEITWEDWIFRESRRRLAIVYRVVNKLIYFDPVSKCDLPAEFILAPLPAKRQLWEAGNEHSWKAEISKEPRALVSFGLASSGEIVQLNDGRLSCHDNWLPNSYLSPSSQGSTTPSASNESPTELWEEWCTGIDGFGGLVMLAASLIL</sequence>
<dbReference type="PRINTS" id="PR00755">
    <property type="entry name" value="AFLATOXINBRP"/>
</dbReference>
<protein>
    <recommendedName>
        <fullName evidence="11">Zn(2)-C6 fungal-type domain-containing protein</fullName>
    </recommendedName>
</protein>
<evidence type="ECO:0008006" key="11">
    <source>
        <dbReference type="Google" id="ProtNLM"/>
    </source>
</evidence>
<keyword evidence="1" id="KW-0479">Metal-binding</keyword>
<dbReference type="SUPFAM" id="SSF57701">
    <property type="entry name" value="Zn2/Cys6 DNA-binding domain"/>
    <property type="match status" value="1"/>
</dbReference>
<keyword evidence="6" id="KW-0863">Zinc-finger</keyword>
<dbReference type="AlphaFoldDB" id="A0A6J3LQI4"/>
<keyword evidence="9" id="KW-1185">Reference proteome</keyword>
<dbReference type="PROSITE" id="PS50048">
    <property type="entry name" value="ZN2_CY6_FUNGAL_2"/>
    <property type="match status" value="1"/>
</dbReference>
<dbReference type="PROSITE" id="PS00463">
    <property type="entry name" value="ZN2_CY6_FUNGAL_1"/>
    <property type="match status" value="1"/>
</dbReference>